<dbReference type="InterPro" id="IPR023577">
    <property type="entry name" value="CYTH_domain"/>
</dbReference>
<sequence length="555" mass="59874">MTDGVQTERERTYDVGHGGDLPDLAALAAEAVPDLPERLREVVTGARVETDRYALRTVYLDTEDLRLATAGITLRRREGGADDGWHVKLPASTGASRDSSSRGGGDGNEQTRTEVHRPLTDDEDPPAELLRLVRARTGTAPVRPVVRLAVDRHVRRLVAADGTVLVELADDRVAAVRGGAEPGDADEPRAWREAELELVDGDPALADALDVRLRAAGLLPAAQPSKLARALDLRPLRRRADGGPGQRRDGVERDRPRRLRRRSPAGDVLVAHLAEQLETLRGHDPYVRLGAPGAVHDARVAVRRLRSALRTHRRLLRDDAVAGLQDELAWLGDALGGARDAEVLRERFGRVEPDASGGGQDADAPALAALDAALAQETADARAALAEALDDDRYRALLDRLDALVAEPPLRGRARRRADRALPPLVEAEIGRTMARLDRARRAAPGDARDDALHAARRAAKRLRYAAEAGAPALGAPGRRVARRAHALQRVLGDQHDAVVARQRLAALASRSRTPRGTAFALGRLHAEEGHRAAAAEAAVEPARRALRRLRGTMG</sequence>
<organism evidence="3 4">
    <name type="scientific">Cellulomonas marina</name>
    <dbReference type="NCBI Taxonomy" id="988821"/>
    <lineage>
        <taxon>Bacteria</taxon>
        <taxon>Bacillati</taxon>
        <taxon>Actinomycetota</taxon>
        <taxon>Actinomycetes</taxon>
        <taxon>Micrococcales</taxon>
        <taxon>Cellulomonadaceae</taxon>
        <taxon>Cellulomonas</taxon>
    </lineage>
</organism>
<feature type="domain" description="CHAD" evidence="2">
    <location>
        <begin position="262"/>
        <end position="549"/>
    </location>
</feature>
<dbReference type="SMART" id="SM01118">
    <property type="entry name" value="CYTH"/>
    <property type="match status" value="1"/>
</dbReference>
<keyword evidence="4" id="KW-1185">Reference proteome</keyword>
<evidence type="ECO:0000313" key="3">
    <source>
        <dbReference type="EMBL" id="SFB39146.1"/>
    </source>
</evidence>
<dbReference type="PROSITE" id="PS51708">
    <property type="entry name" value="CHAD"/>
    <property type="match status" value="1"/>
</dbReference>
<proteinExistence type="predicted"/>
<dbReference type="Pfam" id="PF01928">
    <property type="entry name" value="CYTH"/>
    <property type="match status" value="1"/>
</dbReference>
<reference evidence="3 4" key="1">
    <citation type="submission" date="2016-10" db="EMBL/GenBank/DDBJ databases">
        <authorList>
            <person name="de Groot N.N."/>
        </authorList>
    </citation>
    <scope>NUCLEOTIDE SEQUENCE [LARGE SCALE GENOMIC DNA]</scope>
    <source>
        <strain evidence="3 4">CGMCC 4.6945</strain>
    </source>
</reference>
<dbReference type="Gene3D" id="2.40.320.10">
    <property type="entry name" value="Hypothetical Protein Pfu-838710-001"/>
    <property type="match status" value="1"/>
</dbReference>
<dbReference type="Gene3D" id="1.40.20.10">
    <property type="entry name" value="CHAD domain"/>
    <property type="match status" value="1"/>
</dbReference>
<evidence type="ECO:0000256" key="1">
    <source>
        <dbReference type="SAM" id="MobiDB-lite"/>
    </source>
</evidence>
<dbReference type="Proteomes" id="UP000199012">
    <property type="component" value="Unassembled WGS sequence"/>
</dbReference>
<name>A0A1I1AP15_9CELL</name>
<dbReference type="Pfam" id="PF05235">
    <property type="entry name" value="CHAD"/>
    <property type="match status" value="1"/>
</dbReference>
<gene>
    <name evidence="3" type="ORF">SAMN05421867_12024</name>
</gene>
<feature type="compositionally biased region" description="Basic and acidic residues" evidence="1">
    <location>
        <begin position="109"/>
        <end position="120"/>
    </location>
</feature>
<dbReference type="InterPro" id="IPR033469">
    <property type="entry name" value="CYTH-like_dom_sf"/>
</dbReference>
<dbReference type="STRING" id="988821.SAMN05421867_12024"/>
<feature type="compositionally biased region" description="Basic and acidic residues" evidence="1">
    <location>
        <begin position="233"/>
        <end position="255"/>
    </location>
</feature>
<dbReference type="InterPro" id="IPR038186">
    <property type="entry name" value="CHAD_dom_sf"/>
</dbReference>
<accession>A0A1I1AP15</accession>
<feature type="region of interest" description="Disordered" evidence="1">
    <location>
        <begin position="233"/>
        <end position="264"/>
    </location>
</feature>
<evidence type="ECO:0000313" key="4">
    <source>
        <dbReference type="Proteomes" id="UP000199012"/>
    </source>
</evidence>
<protein>
    <submittedName>
        <fullName evidence="3">CHAD domain-containing protein</fullName>
    </submittedName>
</protein>
<dbReference type="SUPFAM" id="SSF55154">
    <property type="entry name" value="CYTH-like phosphatases"/>
    <property type="match status" value="1"/>
</dbReference>
<dbReference type="PANTHER" id="PTHR39339:SF1">
    <property type="entry name" value="CHAD DOMAIN-CONTAINING PROTEIN"/>
    <property type="match status" value="1"/>
</dbReference>
<dbReference type="OrthoDB" id="9777271at2"/>
<dbReference type="RefSeq" id="WP_090034729.1">
    <property type="nucleotide sequence ID" value="NZ_BONM01000033.1"/>
</dbReference>
<evidence type="ECO:0000259" key="2">
    <source>
        <dbReference type="PROSITE" id="PS51708"/>
    </source>
</evidence>
<dbReference type="PANTHER" id="PTHR39339">
    <property type="entry name" value="SLR1444 PROTEIN"/>
    <property type="match status" value="1"/>
</dbReference>
<dbReference type="InterPro" id="IPR007899">
    <property type="entry name" value="CHAD_dom"/>
</dbReference>
<dbReference type="CDD" id="cd07374">
    <property type="entry name" value="CYTH-like_Pase"/>
    <property type="match status" value="1"/>
</dbReference>
<feature type="region of interest" description="Disordered" evidence="1">
    <location>
        <begin position="79"/>
        <end position="124"/>
    </location>
</feature>
<dbReference type="AlphaFoldDB" id="A0A1I1AP15"/>
<dbReference type="SMART" id="SM00880">
    <property type="entry name" value="CHAD"/>
    <property type="match status" value="1"/>
</dbReference>
<dbReference type="EMBL" id="FOKA01000020">
    <property type="protein sequence ID" value="SFB39146.1"/>
    <property type="molecule type" value="Genomic_DNA"/>
</dbReference>